<dbReference type="STRING" id="3469.A0A4Y7JQ83"/>
<dbReference type="InterPro" id="IPR036915">
    <property type="entry name" value="Cyclin-like_sf"/>
</dbReference>
<evidence type="ECO:0000313" key="3">
    <source>
        <dbReference type="Proteomes" id="UP000316621"/>
    </source>
</evidence>
<dbReference type="EMBL" id="CM010719">
    <property type="protein sequence ID" value="RZC62210.1"/>
    <property type="molecule type" value="Genomic_DNA"/>
</dbReference>
<protein>
    <recommendedName>
        <fullName evidence="1">Cyclin C-terminal domain-containing protein</fullName>
    </recommendedName>
</protein>
<dbReference type="SUPFAM" id="SSF47954">
    <property type="entry name" value="Cyclin-like"/>
    <property type="match status" value="1"/>
</dbReference>
<dbReference type="Proteomes" id="UP000316621">
    <property type="component" value="Chromosome 5"/>
</dbReference>
<reference evidence="2 3" key="1">
    <citation type="journal article" date="2018" name="Science">
        <title>The opium poppy genome and morphinan production.</title>
        <authorList>
            <person name="Guo L."/>
            <person name="Winzer T."/>
            <person name="Yang X."/>
            <person name="Li Y."/>
            <person name="Ning Z."/>
            <person name="He Z."/>
            <person name="Teodor R."/>
            <person name="Lu Y."/>
            <person name="Bowser T.A."/>
            <person name="Graham I.A."/>
            <person name="Ye K."/>
        </authorList>
    </citation>
    <scope>NUCLEOTIDE SEQUENCE [LARGE SCALE GENOMIC DNA]</scope>
    <source>
        <strain evidence="3">cv. HN1</strain>
        <tissue evidence="2">Leaves</tissue>
    </source>
</reference>
<accession>A0A4Y7JQ83</accession>
<gene>
    <name evidence="2" type="ORF">C5167_023945</name>
</gene>
<dbReference type="InterPro" id="IPR004367">
    <property type="entry name" value="Cyclin_C-dom"/>
</dbReference>
<dbReference type="AlphaFoldDB" id="A0A4Y7JQ83"/>
<dbReference type="Gene3D" id="1.10.472.10">
    <property type="entry name" value="Cyclin-like"/>
    <property type="match status" value="1"/>
</dbReference>
<feature type="domain" description="Cyclin C-terminal" evidence="1">
    <location>
        <begin position="1"/>
        <end position="75"/>
    </location>
</feature>
<dbReference type="Gramene" id="RZC62210">
    <property type="protein sequence ID" value="RZC62210"/>
    <property type="gene ID" value="C5167_023945"/>
</dbReference>
<name>A0A4Y7JQ83_PAPSO</name>
<dbReference type="OMA" id="LEIHTCY"/>
<sequence>MFHPSFLAASAIYAAQCTLNKTPLWDKTLEIHTCYTGSQLIEFAKLLVSFHAGVDEDKLRVVFNKCSSPKRSVVACPSQKAFGFMIHQWRI</sequence>
<keyword evidence="3" id="KW-1185">Reference proteome</keyword>
<dbReference type="Pfam" id="PF02984">
    <property type="entry name" value="Cyclin_C"/>
    <property type="match status" value="1"/>
</dbReference>
<proteinExistence type="predicted"/>
<evidence type="ECO:0000259" key="1">
    <source>
        <dbReference type="Pfam" id="PF02984"/>
    </source>
</evidence>
<evidence type="ECO:0000313" key="2">
    <source>
        <dbReference type="EMBL" id="RZC62210.1"/>
    </source>
</evidence>
<organism evidence="2 3">
    <name type="scientific">Papaver somniferum</name>
    <name type="common">Opium poppy</name>
    <dbReference type="NCBI Taxonomy" id="3469"/>
    <lineage>
        <taxon>Eukaryota</taxon>
        <taxon>Viridiplantae</taxon>
        <taxon>Streptophyta</taxon>
        <taxon>Embryophyta</taxon>
        <taxon>Tracheophyta</taxon>
        <taxon>Spermatophyta</taxon>
        <taxon>Magnoliopsida</taxon>
        <taxon>Ranunculales</taxon>
        <taxon>Papaveraceae</taxon>
        <taxon>Papaveroideae</taxon>
        <taxon>Papaver</taxon>
    </lineage>
</organism>